<proteinExistence type="predicted"/>
<accession>A0A2P2JIX1</accession>
<protein>
    <submittedName>
        <fullName evidence="1">Uncharacterized protein</fullName>
    </submittedName>
</protein>
<dbReference type="EMBL" id="GGEC01012918">
    <property type="protein sequence ID" value="MBW93401.1"/>
    <property type="molecule type" value="Transcribed_RNA"/>
</dbReference>
<reference evidence="1" key="1">
    <citation type="submission" date="2018-02" db="EMBL/GenBank/DDBJ databases">
        <title>Rhizophora mucronata_Transcriptome.</title>
        <authorList>
            <person name="Meera S.P."/>
            <person name="Sreeshan A."/>
            <person name="Augustine A."/>
        </authorList>
    </citation>
    <scope>NUCLEOTIDE SEQUENCE</scope>
    <source>
        <tissue evidence="1">Leaf</tissue>
    </source>
</reference>
<name>A0A2P2JIX1_RHIMU</name>
<evidence type="ECO:0000313" key="1">
    <source>
        <dbReference type="EMBL" id="MBW93401.1"/>
    </source>
</evidence>
<sequence>MIKNNRQE</sequence>
<organism evidence="1">
    <name type="scientific">Rhizophora mucronata</name>
    <name type="common">Asiatic mangrove</name>
    <dbReference type="NCBI Taxonomy" id="61149"/>
    <lineage>
        <taxon>Eukaryota</taxon>
        <taxon>Viridiplantae</taxon>
        <taxon>Streptophyta</taxon>
        <taxon>Embryophyta</taxon>
        <taxon>Tracheophyta</taxon>
        <taxon>Spermatophyta</taxon>
        <taxon>Magnoliopsida</taxon>
        <taxon>eudicotyledons</taxon>
        <taxon>Gunneridae</taxon>
        <taxon>Pentapetalae</taxon>
        <taxon>rosids</taxon>
        <taxon>fabids</taxon>
        <taxon>Malpighiales</taxon>
        <taxon>Rhizophoraceae</taxon>
        <taxon>Rhizophora</taxon>
    </lineage>
</organism>